<gene>
    <name evidence="5" type="ORF">DFQ06_1089</name>
</gene>
<dbReference type="SMART" id="SM00710">
    <property type="entry name" value="PbH1"/>
    <property type="match status" value="7"/>
</dbReference>
<dbReference type="Pfam" id="PF18962">
    <property type="entry name" value="Por_Secre_tail"/>
    <property type="match status" value="1"/>
</dbReference>
<dbReference type="Pfam" id="PF05048">
    <property type="entry name" value="NosD"/>
    <property type="match status" value="1"/>
</dbReference>
<keyword evidence="6" id="KW-1185">Reference proteome</keyword>
<feature type="signal peptide" evidence="2">
    <location>
        <begin position="1"/>
        <end position="21"/>
    </location>
</feature>
<dbReference type="AlphaFoldDB" id="A0A4R8MJK5"/>
<dbReference type="Gene3D" id="2.160.20.10">
    <property type="entry name" value="Single-stranded right-handed beta-helix, Pectin lyase-like"/>
    <property type="match status" value="1"/>
</dbReference>
<name>A0A4R8MJK5_9FLAO</name>
<sequence>MNLPKLSFLFLLIITSSYNLKATNYYVSNSGLNSNTGLSQNDAFLTIQHAANLVIAGDTVFVENGIYVGFDLRNVNGTAANPIIFMGTGNSVLINQSGAIRNDGINIENANYIIIDSFIVNDMLGNGNGIRVVVSNNSIVRNCACDNNAERGIFTAFTDDILIEYNVCTNSIDEHGIYVSNSSDRPIIRYNECYGNNNVGIHLNGDSSAGGDGIISDALIYGNNIHDNNGAAGINMDGLQNPTVYNNLIYNNHSSQGISLFQQDGAIVTNGAKIYNNTIIVPSDGRWGILLQNGANINTEIYNNIIINQHAWRGCIAINNTAMFTSDNNILNDKMSNKGDGSTISLAAWQALGLDTNSLLASSMNSIFVDPTLNDFNLATDSQAIDTGTNLVSTIVTYDINGNTRPKGINYDIGAYEFDSTLSTDNNSPIFQGIAYPNPTSGIINTKIKNLNNIILYDITGRFIKMIEPKSSIDLTELPNGIYLLKFISNEREFITRVIKE</sequence>
<evidence type="ECO:0000256" key="1">
    <source>
        <dbReference type="ARBA" id="ARBA00022729"/>
    </source>
</evidence>
<dbReference type="InterPro" id="IPR026444">
    <property type="entry name" value="Secre_tail"/>
</dbReference>
<feature type="domain" description="Secretion system C-terminal sorting" evidence="4">
    <location>
        <begin position="436"/>
        <end position="499"/>
    </location>
</feature>
<dbReference type="InterPro" id="IPR011050">
    <property type="entry name" value="Pectin_lyase_fold/virulence"/>
</dbReference>
<accession>A0A4R8MJK5</accession>
<evidence type="ECO:0000313" key="5">
    <source>
        <dbReference type="EMBL" id="TDY64186.1"/>
    </source>
</evidence>
<evidence type="ECO:0000259" key="3">
    <source>
        <dbReference type="Pfam" id="PF05048"/>
    </source>
</evidence>
<dbReference type="InterPro" id="IPR059226">
    <property type="entry name" value="Choice_anch_Q_dom"/>
</dbReference>
<comment type="caution">
    <text evidence="5">The sequence shown here is derived from an EMBL/GenBank/DDBJ whole genome shotgun (WGS) entry which is preliminary data.</text>
</comment>
<dbReference type="InterPro" id="IPR006626">
    <property type="entry name" value="PbH1"/>
</dbReference>
<evidence type="ECO:0000256" key="2">
    <source>
        <dbReference type="SAM" id="SignalP"/>
    </source>
</evidence>
<evidence type="ECO:0000259" key="4">
    <source>
        <dbReference type="Pfam" id="PF18962"/>
    </source>
</evidence>
<dbReference type="InterPro" id="IPR007742">
    <property type="entry name" value="NosD_dom"/>
</dbReference>
<keyword evidence="1 2" id="KW-0732">Signal</keyword>
<feature type="chain" id="PRO_5020476812" evidence="2">
    <location>
        <begin position="22"/>
        <end position="501"/>
    </location>
</feature>
<dbReference type="RefSeq" id="WP_133966458.1">
    <property type="nucleotide sequence ID" value="NZ_SORL01000007.1"/>
</dbReference>
<evidence type="ECO:0000313" key="6">
    <source>
        <dbReference type="Proteomes" id="UP000294824"/>
    </source>
</evidence>
<protein>
    <submittedName>
        <fullName evidence="5">Putative secreted protein (Por secretion system target)</fullName>
    </submittedName>
</protein>
<dbReference type="SUPFAM" id="SSF51126">
    <property type="entry name" value="Pectin lyase-like"/>
    <property type="match status" value="1"/>
</dbReference>
<dbReference type="Proteomes" id="UP000294824">
    <property type="component" value="Unassembled WGS sequence"/>
</dbReference>
<dbReference type="NCBIfam" id="NF041518">
    <property type="entry name" value="choice_anch_Q"/>
    <property type="match status" value="1"/>
</dbReference>
<dbReference type="InterPro" id="IPR012334">
    <property type="entry name" value="Pectin_lyas_fold"/>
</dbReference>
<organism evidence="5 6">
    <name type="scientific">Algibacter lectus</name>
    <dbReference type="NCBI Taxonomy" id="221126"/>
    <lineage>
        <taxon>Bacteria</taxon>
        <taxon>Pseudomonadati</taxon>
        <taxon>Bacteroidota</taxon>
        <taxon>Flavobacteriia</taxon>
        <taxon>Flavobacteriales</taxon>
        <taxon>Flavobacteriaceae</taxon>
        <taxon>Algibacter</taxon>
    </lineage>
</organism>
<dbReference type="EMBL" id="SORL01000007">
    <property type="protein sequence ID" value="TDY64186.1"/>
    <property type="molecule type" value="Genomic_DNA"/>
</dbReference>
<feature type="domain" description="Periplasmic copper-binding protein NosD beta helix" evidence="3">
    <location>
        <begin position="53"/>
        <end position="254"/>
    </location>
</feature>
<proteinExistence type="predicted"/>
<dbReference type="NCBIfam" id="TIGR04183">
    <property type="entry name" value="Por_Secre_tail"/>
    <property type="match status" value="1"/>
</dbReference>
<reference evidence="5 6" key="1">
    <citation type="submission" date="2019-03" db="EMBL/GenBank/DDBJ databases">
        <title>Genomic Encyclopedia of Type Strains, Phase III (KMG-III): the genomes of soil and plant-associated and newly described type strains.</title>
        <authorList>
            <person name="Whitman W."/>
        </authorList>
    </citation>
    <scope>NUCLEOTIDE SEQUENCE [LARGE SCALE GENOMIC DNA]</scope>
    <source>
        <strain evidence="5 6">CECT 8301</strain>
    </source>
</reference>